<dbReference type="Proteomes" id="UP000323176">
    <property type="component" value="Unassembled WGS sequence"/>
</dbReference>
<dbReference type="EMBL" id="SAXY01000017">
    <property type="protein sequence ID" value="TXJ46117.1"/>
    <property type="molecule type" value="Genomic_DNA"/>
</dbReference>
<proteinExistence type="predicted"/>
<dbReference type="OrthoDB" id="308232at2"/>
<organism evidence="1 2">
    <name type="scientific">Brachyspira pilosicoli</name>
    <name type="common">Serpulina pilosicoli</name>
    <dbReference type="NCBI Taxonomy" id="52584"/>
    <lineage>
        <taxon>Bacteria</taxon>
        <taxon>Pseudomonadati</taxon>
        <taxon>Spirochaetota</taxon>
        <taxon>Spirochaetia</taxon>
        <taxon>Brachyspirales</taxon>
        <taxon>Brachyspiraceae</taxon>
        <taxon>Brachyspira</taxon>
    </lineage>
</organism>
<name>A0A5C8F741_BRAPL</name>
<evidence type="ECO:0000313" key="1">
    <source>
        <dbReference type="EMBL" id="TXJ46117.1"/>
    </source>
</evidence>
<sequence>MENFEQFYDIIDNNMCKFILLNKYDIFSIKDKNSEMEINIKLTSKSICSKDIEGERKFNHLKIKKCADAVILRANQNNNLDLHIIELKKDIHDDKLTKFSDQYFGAYLRIISVLLNELKIENIYLYLIYDKLLKAENIDSTNKNKNITYNRDLFYQCKIYNSFHYLNISFFDLKILNIIKYNLQDNTDIVI</sequence>
<evidence type="ECO:0000313" key="2">
    <source>
        <dbReference type="Proteomes" id="UP000323176"/>
    </source>
</evidence>
<comment type="caution">
    <text evidence="1">The sequence shown here is derived from an EMBL/GenBank/DDBJ whole genome shotgun (WGS) entry which is preliminary data.</text>
</comment>
<accession>A0A5C8F741</accession>
<protein>
    <submittedName>
        <fullName evidence="1">Uncharacterized protein</fullName>
    </submittedName>
</protein>
<dbReference type="AlphaFoldDB" id="A0A5C8F741"/>
<gene>
    <name evidence="1" type="ORF">EPJ72_02640</name>
</gene>
<reference evidence="1 2" key="1">
    <citation type="journal article" date="1992" name="Lakartidningen">
        <title>[Penicillin V and not amoxicillin is the first choice preparation in acute otitis].</title>
        <authorList>
            <person name="Kamme C."/>
            <person name="Lundgren K."/>
            <person name="Prellner K."/>
        </authorList>
    </citation>
    <scope>NUCLEOTIDE SEQUENCE [LARGE SCALE GENOMIC DNA]</scope>
    <source>
        <strain evidence="1 2">PC5538III-hc</strain>
    </source>
</reference>